<accession>A0A2M7D614</accession>
<evidence type="ECO:0000313" key="3">
    <source>
        <dbReference type="EMBL" id="PIV38445.1"/>
    </source>
</evidence>
<protein>
    <submittedName>
        <fullName evidence="3">Uncharacterized protein</fullName>
    </submittedName>
</protein>
<reference evidence="4" key="1">
    <citation type="submission" date="2017-09" db="EMBL/GenBank/DDBJ databases">
        <title>Depth-based differentiation of microbial function through sediment-hosted aquifers and enrichment of novel symbionts in the deep terrestrial subsurface.</title>
        <authorList>
            <person name="Probst A.J."/>
            <person name="Ladd B."/>
            <person name="Jarett J.K."/>
            <person name="Geller-Mcgrath D.E."/>
            <person name="Sieber C.M.K."/>
            <person name="Emerson J.B."/>
            <person name="Anantharaman K."/>
            <person name="Thomas B.C."/>
            <person name="Malmstrom R."/>
            <person name="Stieglmeier M."/>
            <person name="Klingl A."/>
            <person name="Woyke T."/>
            <person name="Ryan C.M."/>
            <person name="Banfield J.F."/>
        </authorList>
    </citation>
    <scope>NUCLEOTIDE SEQUENCE [LARGE SCALE GENOMIC DNA]</scope>
</reference>
<evidence type="ECO:0000256" key="2">
    <source>
        <dbReference type="SAM" id="Phobius"/>
    </source>
</evidence>
<keyword evidence="2" id="KW-0472">Membrane</keyword>
<organism evidence="3 4">
    <name type="scientific">Candidatus Portnoybacteria bacterium CG02_land_8_20_14_3_00_45_8</name>
    <dbReference type="NCBI Taxonomy" id="1974807"/>
    <lineage>
        <taxon>Bacteria</taxon>
        <taxon>Candidatus Portnoyibacteriota</taxon>
    </lineage>
</organism>
<keyword evidence="2" id="KW-0812">Transmembrane</keyword>
<keyword evidence="2" id="KW-1133">Transmembrane helix</keyword>
<dbReference type="AlphaFoldDB" id="A0A2M7D614"/>
<feature type="non-terminal residue" evidence="3">
    <location>
        <position position="143"/>
    </location>
</feature>
<feature type="compositionally biased region" description="Low complexity" evidence="1">
    <location>
        <begin position="39"/>
        <end position="58"/>
    </location>
</feature>
<feature type="region of interest" description="Disordered" evidence="1">
    <location>
        <begin position="39"/>
        <end position="61"/>
    </location>
</feature>
<name>A0A2M7D614_9BACT</name>
<sequence length="143" mass="16312">MFNKKQFYILIILILILIGGILGFWLKYDKWPWQREEVSVPQSTETTTTQPSSSSAASKEPREIVMEDVAARIGQLSPEAAVLGGQWYVLRYWLIGGSYSTFYVEYEDGHIMRKLLLTANLSKLPSISYKVNAVFEPGESDWI</sequence>
<evidence type="ECO:0000256" key="1">
    <source>
        <dbReference type="SAM" id="MobiDB-lite"/>
    </source>
</evidence>
<evidence type="ECO:0000313" key="4">
    <source>
        <dbReference type="Proteomes" id="UP000229247"/>
    </source>
</evidence>
<dbReference type="Proteomes" id="UP000229247">
    <property type="component" value="Unassembled WGS sequence"/>
</dbReference>
<feature type="transmembrane region" description="Helical" evidence="2">
    <location>
        <begin position="6"/>
        <end position="26"/>
    </location>
</feature>
<dbReference type="EMBL" id="PEUE01000048">
    <property type="protein sequence ID" value="PIV38445.1"/>
    <property type="molecule type" value="Genomic_DNA"/>
</dbReference>
<comment type="caution">
    <text evidence="3">The sequence shown here is derived from an EMBL/GenBank/DDBJ whole genome shotgun (WGS) entry which is preliminary data.</text>
</comment>
<gene>
    <name evidence="3" type="ORF">COS30_02045</name>
</gene>
<proteinExistence type="predicted"/>